<keyword evidence="2" id="KW-1185">Reference proteome</keyword>
<protein>
    <recommendedName>
        <fullName evidence="3">TerB family tellurite resistance protein</fullName>
    </recommendedName>
</protein>
<gene>
    <name evidence="1" type="ORF">QQ020_12475</name>
</gene>
<name>A0ABT8L539_9BACT</name>
<dbReference type="EMBL" id="JAUJEB010000001">
    <property type="protein sequence ID" value="MDN5212872.1"/>
    <property type="molecule type" value="Genomic_DNA"/>
</dbReference>
<reference evidence="1" key="1">
    <citation type="submission" date="2023-06" db="EMBL/GenBank/DDBJ databases">
        <title>Genomic of Agaribacillus aureum.</title>
        <authorList>
            <person name="Wang G."/>
        </authorList>
    </citation>
    <scope>NUCLEOTIDE SEQUENCE</scope>
    <source>
        <strain evidence="1">BMA12</strain>
    </source>
</reference>
<comment type="caution">
    <text evidence="1">The sequence shown here is derived from an EMBL/GenBank/DDBJ whole genome shotgun (WGS) entry which is preliminary data.</text>
</comment>
<evidence type="ECO:0008006" key="3">
    <source>
        <dbReference type="Google" id="ProtNLM"/>
    </source>
</evidence>
<sequence length="129" mass="14760">MKNLVAIAYADGKLHPSERSLLYTVGEKYGLKGWQIARIIENQAPLDVKVPEDLNHRLDQIYDLVKMMLADDIIEKSEMRLCEHVTVSYGFKKELIKTILLLINKGKSTLKDWDLFKKQAIANFQAKAA</sequence>
<organism evidence="1 2">
    <name type="scientific">Agaribacillus aureus</name>
    <dbReference type="NCBI Taxonomy" id="3051825"/>
    <lineage>
        <taxon>Bacteria</taxon>
        <taxon>Pseudomonadati</taxon>
        <taxon>Bacteroidota</taxon>
        <taxon>Cytophagia</taxon>
        <taxon>Cytophagales</taxon>
        <taxon>Splendidivirgaceae</taxon>
        <taxon>Agaribacillus</taxon>
    </lineage>
</organism>
<dbReference type="Proteomes" id="UP001172083">
    <property type="component" value="Unassembled WGS sequence"/>
</dbReference>
<dbReference type="SUPFAM" id="SSF158682">
    <property type="entry name" value="TerB-like"/>
    <property type="match status" value="1"/>
</dbReference>
<dbReference type="RefSeq" id="WP_346758189.1">
    <property type="nucleotide sequence ID" value="NZ_JAUJEB010000001.1"/>
</dbReference>
<dbReference type="InterPro" id="IPR029024">
    <property type="entry name" value="TerB-like"/>
</dbReference>
<evidence type="ECO:0000313" key="2">
    <source>
        <dbReference type="Proteomes" id="UP001172083"/>
    </source>
</evidence>
<evidence type="ECO:0000313" key="1">
    <source>
        <dbReference type="EMBL" id="MDN5212872.1"/>
    </source>
</evidence>
<accession>A0ABT8L539</accession>
<dbReference type="Gene3D" id="1.10.3680.10">
    <property type="entry name" value="TerB-like"/>
    <property type="match status" value="1"/>
</dbReference>
<proteinExistence type="predicted"/>